<evidence type="ECO:0000256" key="1">
    <source>
        <dbReference type="SAM" id="MobiDB-lite"/>
    </source>
</evidence>
<feature type="compositionally biased region" description="Low complexity" evidence="1">
    <location>
        <begin position="691"/>
        <end position="714"/>
    </location>
</feature>
<feature type="compositionally biased region" description="Low complexity" evidence="1">
    <location>
        <begin position="776"/>
        <end position="793"/>
    </location>
</feature>
<sequence length="812" mass="89983">MAVAIRYEAEVLLRLRESPLCIKPKDLPPREEWMGPPPEPTRPQNKTATDRGSPLEQGTRRPATERHVSRNGASTIISASVAFNLGGPHADSDQGSDGIILGPPRMNFSSTTLRGNNGDNDRTERTPRDPEARDRFLRSKIGGDDVSDRFRDARHSDPRRRGDGDRDGEGWSTVKPRKSFGQDGAERFTGRMGGERQKDDRRAKERDEHEGLRDRPRRNVDTDGEDGDAPRRNGLNRGRSEPWFKDNNNKTNEATERPSNRERIDKAKSWRERNDRDRSDRHERRWEKDRDQRPSEREPEWLDEPAEEKSHGHTEADLKKFMETMKASRGGGKAPEKSTEAQPSAAPASFFADLPAVKSAPAVERGPDKFFEAFAGTRLNSLPPTEGDKLEATKVVKAPAGFDAPSATKSSRFANLFSAQAVPQVSESRGRTEPSTPAAGPPPPNVDSFDAQPGQHNNAEKEAFQALLQKLHLPRQGEQQSTPTPPNAGAFTQPPPPPMQNMSQDPIQNLAQALAQKAHVVSPQPADLYGMDRREEPRLRSVPPGGPEILAPRPMPPPSQPPSARPDQMLQDLLSHRHTAQSQGSGRAEHGSNASRDFLMQLMQSGRHAPEQPRIEQIMRMPQPQRQASLPHFPEREPDYVQQRGPAQRQMRPQGPPGFAEEQFRHSEGDVRPMHPTQILQRPPGLDHALQQQQQAQQQQQQQQFMQQGQQMPPVQRPMIPPPRLMGQPRNGPVPGMFSPPNMPPGVFPPDNIPGPPRNMQPPPGFFGGGPPPPGAAHMMMGGFPGPDGMVFGAPFDGRGGMPPPGAAPFRR</sequence>
<dbReference type="Pfam" id="PF20566">
    <property type="entry name" value="Eap1"/>
    <property type="match status" value="1"/>
</dbReference>
<evidence type="ECO:0000313" key="3">
    <source>
        <dbReference type="Proteomes" id="UP001583177"/>
    </source>
</evidence>
<protein>
    <submittedName>
        <fullName evidence="2">Uncharacterized protein</fullName>
    </submittedName>
</protein>
<feature type="compositionally biased region" description="Polar residues" evidence="1">
    <location>
        <begin position="500"/>
        <end position="511"/>
    </location>
</feature>
<feature type="compositionally biased region" description="Polar residues" evidence="1">
    <location>
        <begin position="107"/>
        <end position="118"/>
    </location>
</feature>
<feature type="compositionally biased region" description="Basic and acidic residues" evidence="1">
    <location>
        <begin position="238"/>
        <end position="300"/>
    </location>
</feature>
<feature type="compositionally biased region" description="Pro residues" evidence="1">
    <location>
        <begin position="741"/>
        <end position="775"/>
    </location>
</feature>
<feature type="compositionally biased region" description="Basic and acidic residues" evidence="1">
    <location>
        <begin position="307"/>
        <end position="323"/>
    </location>
</feature>
<gene>
    <name evidence="2" type="ORF">Daus18300_002800</name>
</gene>
<keyword evidence="3" id="KW-1185">Reference proteome</keyword>
<feature type="compositionally biased region" description="Pro residues" evidence="1">
    <location>
        <begin position="715"/>
        <end position="724"/>
    </location>
</feature>
<feature type="compositionally biased region" description="Pro residues" evidence="1">
    <location>
        <begin position="553"/>
        <end position="564"/>
    </location>
</feature>
<comment type="caution">
    <text evidence="2">The sequence shown here is derived from an EMBL/GenBank/DDBJ whole genome shotgun (WGS) entry which is preliminary data.</text>
</comment>
<feature type="compositionally biased region" description="Basic and acidic residues" evidence="1">
    <location>
        <begin position="662"/>
        <end position="673"/>
    </location>
</feature>
<feature type="compositionally biased region" description="Basic and acidic residues" evidence="1">
    <location>
        <begin position="58"/>
        <end position="68"/>
    </location>
</feature>
<organism evidence="2 3">
    <name type="scientific">Diaporthe australafricana</name>
    <dbReference type="NCBI Taxonomy" id="127596"/>
    <lineage>
        <taxon>Eukaryota</taxon>
        <taxon>Fungi</taxon>
        <taxon>Dikarya</taxon>
        <taxon>Ascomycota</taxon>
        <taxon>Pezizomycotina</taxon>
        <taxon>Sordariomycetes</taxon>
        <taxon>Sordariomycetidae</taxon>
        <taxon>Diaporthales</taxon>
        <taxon>Diaporthaceae</taxon>
        <taxon>Diaporthe</taxon>
    </lineage>
</organism>
<accession>A0ABR3XKR6</accession>
<evidence type="ECO:0000313" key="2">
    <source>
        <dbReference type="EMBL" id="KAL1876556.1"/>
    </source>
</evidence>
<proteinExistence type="predicted"/>
<feature type="compositionally biased region" description="Basic and acidic residues" evidence="1">
    <location>
        <begin position="184"/>
        <end position="221"/>
    </location>
</feature>
<name>A0ABR3XKR6_9PEZI</name>
<feature type="region of interest" description="Disordered" evidence="1">
    <location>
        <begin position="88"/>
        <end position="347"/>
    </location>
</feature>
<dbReference type="EMBL" id="JAWRVE010000016">
    <property type="protein sequence ID" value="KAL1876556.1"/>
    <property type="molecule type" value="Genomic_DNA"/>
</dbReference>
<dbReference type="InterPro" id="IPR046784">
    <property type="entry name" value="Eap1"/>
</dbReference>
<feature type="compositionally biased region" description="Basic and acidic residues" evidence="1">
    <location>
        <begin position="22"/>
        <end position="33"/>
    </location>
</feature>
<feature type="compositionally biased region" description="Basic and acidic residues" evidence="1">
    <location>
        <begin position="119"/>
        <end position="169"/>
    </location>
</feature>
<feature type="region of interest" description="Disordered" evidence="1">
    <location>
        <begin position="22"/>
        <end position="73"/>
    </location>
</feature>
<feature type="region of interest" description="Disordered" evidence="1">
    <location>
        <begin position="622"/>
        <end position="812"/>
    </location>
</feature>
<feature type="region of interest" description="Disordered" evidence="1">
    <location>
        <begin position="421"/>
        <end position="598"/>
    </location>
</feature>
<feature type="compositionally biased region" description="Pro residues" evidence="1">
    <location>
        <begin position="802"/>
        <end position="812"/>
    </location>
</feature>
<dbReference type="Proteomes" id="UP001583177">
    <property type="component" value="Unassembled WGS sequence"/>
</dbReference>
<feature type="compositionally biased region" description="Basic and acidic residues" evidence="1">
    <location>
        <begin position="530"/>
        <end position="539"/>
    </location>
</feature>
<reference evidence="2 3" key="1">
    <citation type="journal article" date="2024" name="IMA Fungus">
        <title>IMA Genome - F19 : A genome assembly and annotation guide to empower mycologists, including annotated draft genome sequences of Ceratocystis pirilliformis, Diaporthe australafricana, Fusarium ophioides, Paecilomyces lecythidis, and Sporothrix stenoceras.</title>
        <authorList>
            <person name="Aylward J."/>
            <person name="Wilson A.M."/>
            <person name="Visagie C.M."/>
            <person name="Spraker J."/>
            <person name="Barnes I."/>
            <person name="Buitendag C."/>
            <person name="Ceriani C."/>
            <person name="Del Mar Angel L."/>
            <person name="du Plessis D."/>
            <person name="Fuchs T."/>
            <person name="Gasser K."/>
            <person name="Kramer D."/>
            <person name="Li W."/>
            <person name="Munsamy K."/>
            <person name="Piso A."/>
            <person name="Price J.L."/>
            <person name="Sonnekus B."/>
            <person name="Thomas C."/>
            <person name="van der Nest A."/>
            <person name="van Dijk A."/>
            <person name="van Heerden A."/>
            <person name="van Vuuren N."/>
            <person name="Yilmaz N."/>
            <person name="Duong T.A."/>
            <person name="van der Merwe N.A."/>
            <person name="Wingfield M.J."/>
            <person name="Wingfield B.D."/>
        </authorList>
    </citation>
    <scope>NUCLEOTIDE SEQUENCE [LARGE SCALE GENOMIC DNA]</scope>
    <source>
        <strain evidence="2 3">CMW 18300</strain>
    </source>
</reference>